<dbReference type="GO" id="GO:0051607">
    <property type="term" value="P:defense response to virus"/>
    <property type="evidence" value="ECO:0007669"/>
    <property type="project" value="UniProtKB-KW"/>
</dbReference>
<proteinExistence type="predicted"/>
<dbReference type="HOGENOM" id="CLU_043263_0_0_9"/>
<evidence type="ECO:0000313" key="5">
    <source>
        <dbReference type="Proteomes" id="UP000006556"/>
    </source>
</evidence>
<organism evidence="4 5">
    <name type="scientific">Pelotomaculum thermopropionicum (strain DSM 13744 / JCM 10971 / SI)</name>
    <dbReference type="NCBI Taxonomy" id="370438"/>
    <lineage>
        <taxon>Bacteria</taxon>
        <taxon>Bacillati</taxon>
        <taxon>Bacillota</taxon>
        <taxon>Clostridia</taxon>
        <taxon>Eubacteriales</taxon>
        <taxon>Desulfotomaculaceae</taxon>
        <taxon>Pelotomaculum</taxon>
    </lineage>
</organism>
<feature type="domain" description="CRISPR type III-associated protein" evidence="3">
    <location>
        <begin position="36"/>
        <end position="217"/>
    </location>
</feature>
<reference evidence="5" key="1">
    <citation type="journal article" date="2008" name="Genome Res.">
        <title>The genome of Pelotomaculum thermopropionicum reveals niche-associated evolution in anaerobic microbiota.</title>
        <authorList>
            <person name="Kosaka T."/>
            <person name="Kato S."/>
            <person name="Shimoyama T."/>
            <person name="Ishii S."/>
            <person name="Abe T."/>
            <person name="Watanabe K."/>
        </authorList>
    </citation>
    <scope>NUCLEOTIDE SEQUENCE [LARGE SCALE GENOMIC DNA]</scope>
    <source>
        <strain evidence="5">DSM 13744 / JCM 10971 / SI</strain>
    </source>
</reference>
<dbReference type="Proteomes" id="UP000006556">
    <property type="component" value="Chromosome"/>
</dbReference>
<keyword evidence="1" id="KW-0051">Antiviral defense</keyword>
<dbReference type="InterPro" id="IPR005537">
    <property type="entry name" value="RAMP_III_fam"/>
</dbReference>
<name>A5D0Z2_PELTS</name>
<dbReference type="Pfam" id="PF03787">
    <property type="entry name" value="RAMPs"/>
    <property type="match status" value="1"/>
</dbReference>
<dbReference type="InterPro" id="IPR007522">
    <property type="entry name" value="CRISPR-assoc_prot_TM1795"/>
</dbReference>
<evidence type="ECO:0000259" key="3">
    <source>
        <dbReference type="Pfam" id="PF03787"/>
    </source>
</evidence>
<gene>
    <name evidence="4" type="ordered locus">PTH_1926</name>
</gene>
<sequence length="444" mass="49239">MRELPKELPPPVKPRLDRLKRGDEEIKMITQVRCYELITPLFGGGVNPGEADPITVVRGTEIRGQLRFWWRACRGGRFNGNLAEMREAEDKLWGATSTEKKALPSQVDVVLLTWHAGESEQPFEVVADNRTGRPKPRLKAKESVALPYAAFPLQPSEEEIRAGGIGMKTKTVRTNVSFTLKITYPDKQQQEVEAALWAWETFGGVGARTRRGFGALKLVSVDGKPITQPGAAQIEAEIRQALEKHVMSGMWPDGVPHLSLEPQMKITGRHAEPKAAWDYLIRHLRNFRQSRSGGSPRQSGRSRWPEPDEIRRLTGCQCSRHAVPLSNIGKFPRAAFGLPVVFHFKDRDAGDPCDTKLTCGEQDCDRLASPLILRPLACRDGAVGLAMVLEGTGVGMVPGGLVLEKEEGSEESWPVEAMIDVNEAQNIPPLNGERDVLQAFLKRI</sequence>
<dbReference type="AlphaFoldDB" id="A5D0Z2"/>
<accession>A5D0Z2</accession>
<feature type="region of interest" description="Disordered" evidence="2">
    <location>
        <begin position="289"/>
        <end position="308"/>
    </location>
</feature>
<dbReference type="STRING" id="370438.PTH_1926"/>
<dbReference type="eggNOG" id="COG1367">
    <property type="taxonomic scope" value="Bacteria"/>
</dbReference>
<evidence type="ECO:0000313" key="4">
    <source>
        <dbReference type="EMBL" id="BAF60107.1"/>
    </source>
</evidence>
<feature type="compositionally biased region" description="Low complexity" evidence="2">
    <location>
        <begin position="289"/>
        <end position="302"/>
    </location>
</feature>
<evidence type="ECO:0000256" key="1">
    <source>
        <dbReference type="ARBA" id="ARBA00023118"/>
    </source>
</evidence>
<protein>
    <recommendedName>
        <fullName evidence="3">CRISPR type III-associated protein domain-containing protein</fullName>
    </recommendedName>
</protein>
<evidence type="ECO:0000256" key="2">
    <source>
        <dbReference type="SAM" id="MobiDB-lite"/>
    </source>
</evidence>
<dbReference type="NCBIfam" id="TIGR01894">
    <property type="entry name" value="cas_TM1795_cmr1"/>
    <property type="match status" value="1"/>
</dbReference>
<dbReference type="EMBL" id="AP009389">
    <property type="protein sequence ID" value="BAF60107.1"/>
    <property type="molecule type" value="Genomic_DNA"/>
</dbReference>
<dbReference type="KEGG" id="pth:PTH_1926"/>
<keyword evidence="5" id="KW-1185">Reference proteome</keyword>